<keyword evidence="4" id="KW-1185">Reference proteome</keyword>
<sequence length="1018" mass="114284">MPPKGVGKSYAAATKTPNTPAATQQVHQGLLPVPPKIRQDGLFKSNHFRIKIKDDYKLYRYPITAILEPKKPKQDGKDDAAESSSDESTNAQRPDGFRKAKLSARQRRRLIFLLLENLRERDKDLVVASNYVDTLVSTKPMEKSEAPPTDILLSFYDEDEVSPSARATQYTISLGRVKAIEVGRLSQHLKNPSVAYGSFSDVDAGRNEVAEVLNIALSDHVNNKTTRWARTGGGSDEPTVAPVVANKFFRHDSPFQLGRPPHQVPNDAGRPQGLCAIPGFFRSARSVYHQDLLLNVNTTTSAFYKWINLGRLIQEREPNAPALPNETWRKLESFISGLRVRTTYMVASNRRSHERILTVKGFASTDKYYVYQKLKADKKEKRPLPTPEPAYPSNSQRGPFANQVTFSKKHFKDANKTVIPGRDLIVRCGSEGPLFPVSVLEVLPGQFWKQKTDLADIASHDPLDNYRTITQEGARIFGFQANGPDGQGTTLTPFGLSLATGTNSDAALIDVPVYRYPMTDLRYINAANGADAFVGSNPWFLTNRQAIQPAGVPRGASDSKLVSKWTLIEIRSPGMTGQGDHELQSFVEAFQKQMKGYGMVNFNFHRYPDGWDSHRLGWNNSVRDTLFNRLENIMASSVPPQFVVIVLPRRDLDLYATVKRVAELDVGATVVCCVPKGQRLPSDPNNNNQYNIRANMISKINLKSDSTAAGHGWRHTPALLKGETMVVGMDVTHPGPGSLEKVPRVAAMVASHDRNFAQWPASLRANPRPERPKKGQPDEKYKKSQEKIVHLEEMLVERLDCYTRMNKGQLRKKIIFFRDGLSEAQFTSCKDEEIPQLRKAIAKVYQPENRPDEWRALPRIMVVCAVKRHHTRFYAPPGDKLLIPNKKGNAKHPVPGITVFEGVTNGKYDDFYMISQVTQLGTARPTHYVVLENEFLNEFNITDVAQATFDLSFMFGRCTSSVGLTTPAYFADKACDRARCYMRRIYVGNAPNAAPWDPVNHPLPLTVHGRLRDRMWYI</sequence>
<reference evidence="3 4" key="1">
    <citation type="submission" date="2023-08" db="EMBL/GenBank/DDBJ databases">
        <title>Black Yeasts Isolated from many extreme environments.</title>
        <authorList>
            <person name="Coleine C."/>
            <person name="Stajich J.E."/>
            <person name="Selbmann L."/>
        </authorList>
    </citation>
    <scope>NUCLEOTIDE SEQUENCE [LARGE SCALE GENOMIC DNA]</scope>
    <source>
        <strain evidence="3 4">CCFEE 5885</strain>
    </source>
</reference>
<evidence type="ECO:0000313" key="4">
    <source>
        <dbReference type="Proteomes" id="UP001345013"/>
    </source>
</evidence>
<dbReference type="Gene3D" id="3.30.420.10">
    <property type="entry name" value="Ribonuclease H-like superfamily/Ribonuclease H"/>
    <property type="match status" value="1"/>
</dbReference>
<dbReference type="Pfam" id="PF08699">
    <property type="entry name" value="ArgoL1"/>
    <property type="match status" value="1"/>
</dbReference>
<dbReference type="InterPro" id="IPR012337">
    <property type="entry name" value="RNaseH-like_sf"/>
</dbReference>
<proteinExistence type="predicted"/>
<dbReference type="Gene3D" id="3.40.50.2300">
    <property type="match status" value="1"/>
</dbReference>
<dbReference type="PROSITE" id="PS50822">
    <property type="entry name" value="PIWI"/>
    <property type="match status" value="1"/>
</dbReference>
<evidence type="ECO:0000313" key="3">
    <source>
        <dbReference type="EMBL" id="KAK5089504.1"/>
    </source>
</evidence>
<accession>A0ABR0K7Q5</accession>
<feature type="region of interest" description="Disordered" evidence="1">
    <location>
        <begin position="69"/>
        <end position="100"/>
    </location>
</feature>
<feature type="compositionally biased region" description="Basic and acidic residues" evidence="1">
    <location>
        <begin position="69"/>
        <end position="80"/>
    </location>
</feature>
<dbReference type="InterPro" id="IPR014811">
    <property type="entry name" value="ArgoL1"/>
</dbReference>
<organism evidence="3 4">
    <name type="scientific">Lithohypha guttulata</name>
    <dbReference type="NCBI Taxonomy" id="1690604"/>
    <lineage>
        <taxon>Eukaryota</taxon>
        <taxon>Fungi</taxon>
        <taxon>Dikarya</taxon>
        <taxon>Ascomycota</taxon>
        <taxon>Pezizomycotina</taxon>
        <taxon>Eurotiomycetes</taxon>
        <taxon>Chaetothyriomycetidae</taxon>
        <taxon>Chaetothyriales</taxon>
        <taxon>Trichomeriaceae</taxon>
        <taxon>Lithohypha</taxon>
    </lineage>
</organism>
<dbReference type="InterPro" id="IPR003165">
    <property type="entry name" value="Piwi"/>
</dbReference>
<comment type="caution">
    <text evidence="3">The sequence shown here is derived from an EMBL/GenBank/DDBJ whole genome shotgun (WGS) entry which is preliminary data.</text>
</comment>
<feature type="compositionally biased region" description="Basic and acidic residues" evidence="1">
    <location>
        <begin position="767"/>
        <end position="784"/>
    </location>
</feature>
<dbReference type="Pfam" id="PF02171">
    <property type="entry name" value="Piwi"/>
    <property type="match status" value="1"/>
</dbReference>
<feature type="compositionally biased region" description="Low complexity" evidence="1">
    <location>
        <begin position="11"/>
        <end position="23"/>
    </location>
</feature>
<dbReference type="SUPFAM" id="SSF101690">
    <property type="entry name" value="PAZ domain"/>
    <property type="match status" value="1"/>
</dbReference>
<dbReference type="Proteomes" id="UP001345013">
    <property type="component" value="Unassembled WGS sequence"/>
</dbReference>
<dbReference type="EMBL" id="JAVRRG010000076">
    <property type="protein sequence ID" value="KAK5089504.1"/>
    <property type="molecule type" value="Genomic_DNA"/>
</dbReference>
<feature type="region of interest" description="Disordered" evidence="1">
    <location>
        <begin position="1"/>
        <end position="23"/>
    </location>
</feature>
<dbReference type="PANTHER" id="PTHR22891">
    <property type="entry name" value="EUKARYOTIC TRANSLATION INITIATION FACTOR 2C"/>
    <property type="match status" value="1"/>
</dbReference>
<evidence type="ECO:0000256" key="1">
    <source>
        <dbReference type="SAM" id="MobiDB-lite"/>
    </source>
</evidence>
<dbReference type="InterPro" id="IPR036397">
    <property type="entry name" value="RNaseH_sf"/>
</dbReference>
<gene>
    <name evidence="3" type="ORF">LTR24_006146</name>
</gene>
<feature type="region of interest" description="Disordered" evidence="1">
    <location>
        <begin position="760"/>
        <end position="784"/>
    </location>
</feature>
<feature type="region of interest" description="Disordered" evidence="1">
    <location>
        <begin position="379"/>
        <end position="399"/>
    </location>
</feature>
<dbReference type="InterPro" id="IPR036085">
    <property type="entry name" value="PAZ_dom_sf"/>
</dbReference>
<evidence type="ECO:0000259" key="2">
    <source>
        <dbReference type="PROSITE" id="PS50822"/>
    </source>
</evidence>
<dbReference type="SUPFAM" id="SSF53098">
    <property type="entry name" value="Ribonuclease H-like"/>
    <property type="match status" value="1"/>
</dbReference>
<name>A0ABR0K7Q5_9EURO</name>
<dbReference type="SMART" id="SM00950">
    <property type="entry name" value="Piwi"/>
    <property type="match status" value="1"/>
</dbReference>
<protein>
    <recommendedName>
        <fullName evidence="2">Piwi domain-containing protein</fullName>
    </recommendedName>
</protein>
<feature type="domain" description="Piwi" evidence="2">
    <location>
        <begin position="642"/>
        <end position="983"/>
    </location>
</feature>